<evidence type="ECO:0000313" key="4">
    <source>
        <dbReference type="Proteomes" id="UP001516023"/>
    </source>
</evidence>
<feature type="chain" id="PRO_5044895378" description="GOLD domain-containing protein" evidence="2">
    <location>
        <begin position="23"/>
        <end position="399"/>
    </location>
</feature>
<evidence type="ECO:0000313" key="3">
    <source>
        <dbReference type="EMBL" id="KAL3782244.1"/>
    </source>
</evidence>
<feature type="compositionally biased region" description="Basic and acidic residues" evidence="1">
    <location>
        <begin position="200"/>
        <end position="221"/>
    </location>
</feature>
<protein>
    <recommendedName>
        <fullName evidence="5">GOLD domain-containing protein</fullName>
    </recommendedName>
</protein>
<reference evidence="3 4" key="1">
    <citation type="journal article" date="2020" name="G3 (Bethesda)">
        <title>Improved Reference Genome for Cyclotella cryptica CCMP332, a Model for Cell Wall Morphogenesis, Salinity Adaptation, and Lipid Production in Diatoms (Bacillariophyta).</title>
        <authorList>
            <person name="Roberts W.R."/>
            <person name="Downey K.M."/>
            <person name="Ruck E.C."/>
            <person name="Traller J.C."/>
            <person name="Alverson A.J."/>
        </authorList>
    </citation>
    <scope>NUCLEOTIDE SEQUENCE [LARGE SCALE GENOMIC DNA]</scope>
    <source>
        <strain evidence="3 4">CCMP332</strain>
    </source>
</reference>
<evidence type="ECO:0000256" key="1">
    <source>
        <dbReference type="SAM" id="MobiDB-lite"/>
    </source>
</evidence>
<dbReference type="AlphaFoldDB" id="A0ABD3P1W8"/>
<keyword evidence="4" id="KW-1185">Reference proteome</keyword>
<evidence type="ECO:0008006" key="5">
    <source>
        <dbReference type="Google" id="ProtNLM"/>
    </source>
</evidence>
<feature type="region of interest" description="Disordered" evidence="1">
    <location>
        <begin position="200"/>
        <end position="236"/>
    </location>
</feature>
<keyword evidence="2" id="KW-0732">Signal</keyword>
<name>A0ABD3P1W8_9STRA</name>
<proteinExistence type="predicted"/>
<dbReference type="Proteomes" id="UP001516023">
    <property type="component" value="Unassembled WGS sequence"/>
</dbReference>
<dbReference type="EMBL" id="JABMIG020000292">
    <property type="protein sequence ID" value="KAL3782244.1"/>
    <property type="molecule type" value="Genomic_DNA"/>
</dbReference>
<feature type="signal peptide" evidence="2">
    <location>
        <begin position="1"/>
        <end position="22"/>
    </location>
</feature>
<sequence>MTRSTSLTPTLLLTSLLHLATAQTTGTYLPLAYTISHPHPHCLYERITSPQEHLTSSVYVMDGSELRAAVVIEGPVAPPDLDLHTENEHSGVELQKYIDRYEREGPAGMFDKTVETVHFAELVDFEAEMERYDDDVPPGGLSEEEVRRMEMEQEERERRLEMQQRQDFMAKRDARREHQLMKQVESEFDYDDDFVKLQMEKRGGEMDRRVPPERKRREEQQQRQPRGRRLQEESPLVAGEPYQKTLLIKSPGWYRLCVRAKVDTIEAEMELRKSSTYGKINPKTGHVPSPQDVEIHSEIRNLYDKEVDEQIIAEEESIKDEDFTTIHEQLRVLERVYHDIIERQLEDRRAWGWRTVHNRHLYSHMVMGNLVETVFYMIITGWQVYTIRKWFSGGPALGK</sequence>
<organism evidence="3 4">
    <name type="scientific">Cyclotella cryptica</name>
    <dbReference type="NCBI Taxonomy" id="29204"/>
    <lineage>
        <taxon>Eukaryota</taxon>
        <taxon>Sar</taxon>
        <taxon>Stramenopiles</taxon>
        <taxon>Ochrophyta</taxon>
        <taxon>Bacillariophyta</taxon>
        <taxon>Coscinodiscophyceae</taxon>
        <taxon>Thalassiosirophycidae</taxon>
        <taxon>Stephanodiscales</taxon>
        <taxon>Stephanodiscaceae</taxon>
        <taxon>Cyclotella</taxon>
    </lineage>
</organism>
<accession>A0ABD3P1W8</accession>
<comment type="caution">
    <text evidence="3">The sequence shown here is derived from an EMBL/GenBank/DDBJ whole genome shotgun (WGS) entry which is preliminary data.</text>
</comment>
<gene>
    <name evidence="3" type="ORF">HJC23_000307</name>
</gene>
<evidence type="ECO:0000256" key="2">
    <source>
        <dbReference type="SAM" id="SignalP"/>
    </source>
</evidence>